<evidence type="ECO:0000256" key="3">
    <source>
        <dbReference type="ARBA" id="ARBA00022989"/>
    </source>
</evidence>
<dbReference type="InterPro" id="IPR010432">
    <property type="entry name" value="RDD"/>
</dbReference>
<dbReference type="PANTHER" id="PTHR38480:SF1">
    <property type="entry name" value="SLR0254 PROTEIN"/>
    <property type="match status" value="1"/>
</dbReference>
<dbReference type="Pfam" id="PF06271">
    <property type="entry name" value="RDD"/>
    <property type="match status" value="1"/>
</dbReference>
<accession>A0A2Z4Y5K9</accession>
<keyword evidence="4 5" id="KW-0472">Membrane</keyword>
<dbReference type="PANTHER" id="PTHR38480">
    <property type="entry name" value="SLR0254 PROTEIN"/>
    <property type="match status" value="1"/>
</dbReference>
<evidence type="ECO:0000256" key="5">
    <source>
        <dbReference type="SAM" id="Phobius"/>
    </source>
</evidence>
<dbReference type="GO" id="GO:0016020">
    <property type="term" value="C:membrane"/>
    <property type="evidence" value="ECO:0007669"/>
    <property type="project" value="UniProtKB-SubCell"/>
</dbReference>
<dbReference type="AlphaFoldDB" id="A0A2Z4Y5K9"/>
<feature type="domain" description="RDD" evidence="6">
    <location>
        <begin position="32"/>
        <end position="157"/>
    </location>
</feature>
<gene>
    <name evidence="7" type="ORF">BRCON_1215</name>
</gene>
<dbReference type="EMBL" id="CP030759">
    <property type="protein sequence ID" value="AXA35992.1"/>
    <property type="molecule type" value="Genomic_DNA"/>
</dbReference>
<reference evidence="7 8" key="1">
    <citation type="submission" date="2018-05" db="EMBL/GenBank/DDBJ databases">
        <title>A metagenomic window into the 2 km-deep terrestrial subsurface aquifer revealed taxonomically and functionally diverse microbial community comprising novel uncultured bacterial lineages.</title>
        <authorList>
            <person name="Kadnikov V.V."/>
            <person name="Mardanov A.V."/>
            <person name="Beletsky A.V."/>
            <person name="Banks D."/>
            <person name="Pimenov N.V."/>
            <person name="Frank Y.A."/>
            <person name="Karnachuk O.V."/>
            <person name="Ravin N.V."/>
        </authorList>
    </citation>
    <scope>NUCLEOTIDE SEQUENCE [LARGE SCALE GENOMIC DNA]</scope>
    <source>
        <strain evidence="7">BY</strain>
    </source>
</reference>
<feature type="transmembrane region" description="Helical" evidence="5">
    <location>
        <begin position="67"/>
        <end position="87"/>
    </location>
</feature>
<keyword evidence="3 5" id="KW-1133">Transmembrane helix</keyword>
<evidence type="ECO:0000313" key="7">
    <source>
        <dbReference type="EMBL" id="AXA35992.1"/>
    </source>
</evidence>
<sequence>MEQHPSSILQVDTFTHVLNISEGGNVRSYQIAGVGARVLAGLYDQLLKAVLQVALLMFFFQRGNSSLGAFGLGFLIVLGVEIFYSLFFEWLTGGQTPGKNVFDLRVVSRSGARASARQFLIRNAMRALDWLPALYLVGFARALASPLALRWGDLAANTIVIYAFPLKDRLLRASIGEQVYSTSADAYLLESFCLRFDLFDEQTKPPMAKALGRYFYKRYSAPDAYADAAYKRGDYQEYLFRLFLHETGRNLPAPPSSSLGE</sequence>
<organism evidence="7 8">
    <name type="scientific">Sumerlaea chitinivorans</name>
    <dbReference type="NCBI Taxonomy" id="2250252"/>
    <lineage>
        <taxon>Bacteria</taxon>
        <taxon>Candidatus Sumerlaeota</taxon>
        <taxon>Candidatus Sumerlaeia</taxon>
        <taxon>Candidatus Sumerlaeales</taxon>
        <taxon>Candidatus Sumerlaeaceae</taxon>
        <taxon>Candidatus Sumerlaea</taxon>
    </lineage>
</organism>
<protein>
    <submittedName>
        <fullName evidence="7">RDD domain containing protein</fullName>
    </submittedName>
</protein>
<dbReference type="Proteomes" id="UP000262583">
    <property type="component" value="Chromosome"/>
</dbReference>
<evidence type="ECO:0000259" key="6">
    <source>
        <dbReference type="Pfam" id="PF06271"/>
    </source>
</evidence>
<evidence type="ECO:0000256" key="4">
    <source>
        <dbReference type="ARBA" id="ARBA00023136"/>
    </source>
</evidence>
<evidence type="ECO:0000256" key="2">
    <source>
        <dbReference type="ARBA" id="ARBA00022692"/>
    </source>
</evidence>
<evidence type="ECO:0000313" key="8">
    <source>
        <dbReference type="Proteomes" id="UP000262583"/>
    </source>
</evidence>
<keyword evidence="2 5" id="KW-0812">Transmembrane</keyword>
<name>A0A2Z4Y5K9_SUMC1</name>
<dbReference type="KEGG" id="schv:BRCON_1215"/>
<proteinExistence type="predicted"/>
<comment type="subcellular location">
    <subcellularLocation>
        <location evidence="1">Membrane</location>
        <topology evidence="1">Multi-pass membrane protein</topology>
    </subcellularLocation>
</comment>
<evidence type="ECO:0000256" key="1">
    <source>
        <dbReference type="ARBA" id="ARBA00004141"/>
    </source>
</evidence>